<accession>A0A1V9F374</accession>
<keyword evidence="1" id="KW-0472">Membrane</keyword>
<evidence type="ECO:0008006" key="6">
    <source>
        <dbReference type="Google" id="ProtNLM"/>
    </source>
</evidence>
<protein>
    <recommendedName>
        <fullName evidence="6">Iron dicitrate transport regulator FecR</fullName>
    </recommendedName>
</protein>
<dbReference type="Pfam" id="PF04773">
    <property type="entry name" value="FecR"/>
    <property type="match status" value="1"/>
</dbReference>
<evidence type="ECO:0000259" key="3">
    <source>
        <dbReference type="Pfam" id="PF16344"/>
    </source>
</evidence>
<dbReference type="EMBL" id="LVXG01000007">
    <property type="protein sequence ID" value="OQP52829.1"/>
    <property type="molecule type" value="Genomic_DNA"/>
</dbReference>
<dbReference type="AlphaFoldDB" id="A0A1V9F374"/>
<dbReference type="OrthoDB" id="645008at2"/>
<dbReference type="STRING" id="354355.SAMN05660816_04753"/>
<dbReference type="Pfam" id="PF16344">
    <property type="entry name" value="FecR_C"/>
    <property type="match status" value="1"/>
</dbReference>
<evidence type="ECO:0000313" key="4">
    <source>
        <dbReference type="EMBL" id="OQP52829.1"/>
    </source>
</evidence>
<dbReference type="Gene3D" id="3.55.50.30">
    <property type="match status" value="1"/>
</dbReference>
<comment type="caution">
    <text evidence="4">The sequence shown here is derived from an EMBL/GenBank/DDBJ whole genome shotgun (WGS) entry which is preliminary data.</text>
</comment>
<organism evidence="4 5">
    <name type="scientific">Niastella yeongjuensis</name>
    <dbReference type="NCBI Taxonomy" id="354355"/>
    <lineage>
        <taxon>Bacteria</taxon>
        <taxon>Pseudomonadati</taxon>
        <taxon>Bacteroidota</taxon>
        <taxon>Chitinophagia</taxon>
        <taxon>Chitinophagales</taxon>
        <taxon>Chitinophagaceae</taxon>
        <taxon>Niastella</taxon>
    </lineage>
</organism>
<keyword evidence="1" id="KW-0812">Transmembrane</keyword>
<evidence type="ECO:0000259" key="2">
    <source>
        <dbReference type="Pfam" id="PF04773"/>
    </source>
</evidence>
<name>A0A1V9F374_9BACT</name>
<proteinExistence type="predicted"/>
<evidence type="ECO:0000313" key="5">
    <source>
        <dbReference type="Proteomes" id="UP000192610"/>
    </source>
</evidence>
<keyword evidence="5" id="KW-1185">Reference proteome</keyword>
<dbReference type="InterPro" id="IPR012373">
    <property type="entry name" value="Ferrdict_sens_TM"/>
</dbReference>
<dbReference type="Proteomes" id="UP000192610">
    <property type="component" value="Unassembled WGS sequence"/>
</dbReference>
<dbReference type="Gene3D" id="2.60.120.1440">
    <property type="match status" value="1"/>
</dbReference>
<feature type="domain" description="FecR protein" evidence="2">
    <location>
        <begin position="207"/>
        <end position="309"/>
    </location>
</feature>
<sequence>MSPSDQQIIQTIEHISSLLLKKTKEELNAEEQAALNDWLSQRPEADIRFFDTATDLDEIEKVLQYMYGIDEERALADVLNTIHPVPVQVIPVVPVRKGHFGKKVLLKYAAAAIVTGAIVTTAVFVFNRSKPNTSVAALPVEQRYHNDVQPGNDKAVLQLADGRNIVLDTSQNGKIASQGNTAVNKQDGIVLYNSNQHSNTTAIAWNTLRTPRGGQYQLQLPDGSKVWLNAQSSLRFPASFMGNERLVELTGEAYFEVAKDEQKPFKVIFSSPNGGGREGAVEVLGTHFNINAYDDEDAMKTTLLEGKVKLSSFKNDGSAILKPGEQSSLSQTSRISQPIPVQTEEVIAWKDGLFRFQDASIESIMRQVARWYDVEIVYDGKIEKQFIGTIPRQVPVSTVLKILESTGWVHFVIDGKKITVAP</sequence>
<dbReference type="InterPro" id="IPR006860">
    <property type="entry name" value="FecR"/>
</dbReference>
<dbReference type="PANTHER" id="PTHR30273:SF2">
    <property type="entry name" value="PROTEIN FECR"/>
    <property type="match status" value="1"/>
</dbReference>
<dbReference type="GO" id="GO:0016989">
    <property type="term" value="F:sigma factor antagonist activity"/>
    <property type="evidence" value="ECO:0007669"/>
    <property type="project" value="TreeGrafter"/>
</dbReference>
<gene>
    <name evidence="4" type="ORF">A4H97_24325</name>
</gene>
<evidence type="ECO:0000256" key="1">
    <source>
        <dbReference type="SAM" id="Phobius"/>
    </source>
</evidence>
<feature type="domain" description="Protein FecR C-terminal" evidence="3">
    <location>
        <begin position="354"/>
        <end position="420"/>
    </location>
</feature>
<reference evidence="5" key="1">
    <citation type="submission" date="2016-04" db="EMBL/GenBank/DDBJ databases">
        <authorList>
            <person name="Chen L."/>
            <person name="Zhuang W."/>
            <person name="Wang G."/>
        </authorList>
    </citation>
    <scope>NUCLEOTIDE SEQUENCE [LARGE SCALE GENOMIC DNA]</scope>
    <source>
        <strain evidence="5">17621</strain>
    </source>
</reference>
<dbReference type="RefSeq" id="WP_081197924.1">
    <property type="nucleotide sequence ID" value="NZ_FOCZ01000009.1"/>
</dbReference>
<feature type="transmembrane region" description="Helical" evidence="1">
    <location>
        <begin position="105"/>
        <end position="126"/>
    </location>
</feature>
<dbReference type="InterPro" id="IPR032508">
    <property type="entry name" value="FecR_C"/>
</dbReference>
<dbReference type="PANTHER" id="PTHR30273">
    <property type="entry name" value="PERIPLASMIC SIGNAL SENSOR AND SIGMA FACTOR ACTIVATOR FECR-RELATED"/>
    <property type="match status" value="1"/>
</dbReference>
<keyword evidence="1" id="KW-1133">Transmembrane helix</keyword>